<evidence type="ECO:0000313" key="6">
    <source>
        <dbReference type="EMBL" id="CAF96032.1"/>
    </source>
</evidence>
<comment type="similarity">
    <text evidence="1">Belongs to the TRAFAC class TrmE-Era-EngA-EngB-Septin-like GTPase superfamily. AIG1/Toc34/Toc159-like paraseptin GTPase family. IAN subfamily.</text>
</comment>
<dbReference type="InterPro" id="IPR006703">
    <property type="entry name" value="G_AIG1"/>
</dbReference>
<sequence>MVVLCLPDGVSSPRPQVVVVSTAEHWLSLKSLLQNGSGIRPQCTFTSLGSKQICELTVEHHSLRLHYAEPKQDTSEENIAQEIDGCFRSCKDGSCVFLLLIEGGFYSKRERRMIEILQAHFGAEALKFLVVLSLENLIVADTLDDSLMELINTCDGRYCRVSAVGAGEGLRPLFEMVDLTLVEHGGAGYSDAMLAEAKNRSTENSSMMILKQKVQEAEEKGQAFEQLVKFQEDRRAREMEALRVKHAEERKHEIAERKKHESKRESLEEAVVSHKAMLQRQMSEGTFLIINIHIFN</sequence>
<gene>
    <name evidence="6" type="ORF">GSTENG00012907001</name>
    <name evidence="7" type="ORF">GSTENG00012941001</name>
</gene>
<dbReference type="EMBL" id="CAAE01014214">
    <property type="protein sequence ID" value="CAF96053.1"/>
    <property type="molecule type" value="Genomic_DNA"/>
</dbReference>
<dbReference type="InterPro" id="IPR045058">
    <property type="entry name" value="GIMA/IAN/Toc"/>
</dbReference>
<reference evidence="7" key="1">
    <citation type="journal article" date="2004" name="Nature">
        <title>Genome duplication in the teleost fish Tetraodon nigroviridis reveals the early vertebrate proto-karyotype.</title>
        <authorList>
            <person name="Jaillon O."/>
            <person name="Aury J.-M."/>
            <person name="Brunet F."/>
            <person name="Petit J.-L."/>
            <person name="Stange-Thomann N."/>
            <person name="Mauceli E."/>
            <person name="Bouneau L."/>
            <person name="Fischer C."/>
            <person name="Ozouf-Costaz C."/>
            <person name="Bernot A."/>
            <person name="Nicaud S."/>
            <person name="Jaffe D."/>
            <person name="Fisher S."/>
            <person name="Lutfalla G."/>
            <person name="Dossat C."/>
            <person name="Segurens B."/>
            <person name="Dasilva C."/>
            <person name="Salanoubat M."/>
            <person name="Levy M."/>
            <person name="Boudet N."/>
            <person name="Castellano S."/>
            <person name="Anthouard V."/>
            <person name="Jubin C."/>
            <person name="Castelli V."/>
            <person name="Katinka M."/>
            <person name="Vacherie B."/>
            <person name="Biemont C."/>
            <person name="Skalli Z."/>
            <person name="Cattolico L."/>
            <person name="Poulain J."/>
            <person name="De Berardinis V."/>
            <person name="Cruaud C."/>
            <person name="Duprat S."/>
            <person name="Brottier P."/>
            <person name="Coutanceau J.-P."/>
            <person name="Gouzy J."/>
            <person name="Parra G."/>
            <person name="Lardier G."/>
            <person name="Chapple C."/>
            <person name="McKernan K.J."/>
            <person name="McEwan P."/>
            <person name="Bosak S."/>
            <person name="Kellis M."/>
            <person name="Volff J.-N."/>
            <person name="Guigo R."/>
            <person name="Zody M.C."/>
            <person name="Mesirov J."/>
            <person name="Lindblad-Toh K."/>
            <person name="Birren B."/>
            <person name="Nusbaum C."/>
            <person name="Kahn D."/>
            <person name="Robinson-Rechavi M."/>
            <person name="Laudet V."/>
            <person name="Schachter V."/>
            <person name="Quetier F."/>
            <person name="Saurin W."/>
            <person name="Scarpelli C."/>
            <person name="Wincker P."/>
            <person name="Lander E.S."/>
            <person name="Weissenbach J."/>
            <person name="Roest Crollius H."/>
        </authorList>
    </citation>
    <scope>NUCLEOTIDE SEQUENCE [LARGE SCALE GENOMIC DNA]</scope>
</reference>
<dbReference type="KEGG" id="tng:GSTEN00012941G001"/>
<evidence type="ECO:0000256" key="3">
    <source>
        <dbReference type="ARBA" id="ARBA00023134"/>
    </source>
</evidence>
<feature type="domain" description="AIG1-type G" evidence="5">
    <location>
        <begin position="74"/>
        <end position="202"/>
    </location>
</feature>
<proteinExistence type="inferred from homology"/>
<evidence type="ECO:0000256" key="4">
    <source>
        <dbReference type="SAM" id="Coils"/>
    </source>
</evidence>
<evidence type="ECO:0000256" key="1">
    <source>
        <dbReference type="ARBA" id="ARBA00008535"/>
    </source>
</evidence>
<feature type="coiled-coil region" evidence="4">
    <location>
        <begin position="207"/>
        <end position="277"/>
    </location>
</feature>
<dbReference type="OrthoDB" id="8954335at2759"/>
<name>Q4STH9_TETNG</name>
<keyword evidence="2" id="KW-0547">Nucleotide-binding</keyword>
<dbReference type="Pfam" id="PF04548">
    <property type="entry name" value="AIG1"/>
    <property type="match status" value="1"/>
</dbReference>
<dbReference type="KEGG" id="tng:GSTEN00012907G001"/>
<dbReference type="PANTHER" id="PTHR10903">
    <property type="entry name" value="GTPASE, IMAP FAMILY MEMBER-RELATED"/>
    <property type="match status" value="1"/>
</dbReference>
<keyword evidence="3" id="KW-0342">GTP-binding</keyword>
<dbReference type="PANTHER" id="PTHR10903:SF170">
    <property type="entry name" value="GTPASE IMAP FAMILY MEMBER 7"/>
    <property type="match status" value="1"/>
</dbReference>
<evidence type="ECO:0000256" key="2">
    <source>
        <dbReference type="ARBA" id="ARBA00022741"/>
    </source>
</evidence>
<dbReference type="Gene3D" id="3.40.50.300">
    <property type="entry name" value="P-loop containing nucleotide triphosphate hydrolases"/>
    <property type="match status" value="1"/>
</dbReference>
<reference evidence="7" key="2">
    <citation type="submission" date="2004-02" db="EMBL/GenBank/DDBJ databases">
        <authorList>
            <consortium name="Genoscope"/>
            <consortium name="Whitehead Institute Centre for Genome Research"/>
        </authorList>
    </citation>
    <scope>NUCLEOTIDE SEQUENCE</scope>
</reference>
<dbReference type="AlphaFoldDB" id="Q4STH9"/>
<keyword evidence="4" id="KW-0175">Coiled coil</keyword>
<evidence type="ECO:0000313" key="7">
    <source>
        <dbReference type="EMBL" id="CAF96053.1"/>
    </source>
</evidence>
<accession>Q4STH9</accession>
<dbReference type="EMBL" id="CAAE01014175">
    <property type="protein sequence ID" value="CAF96032.1"/>
    <property type="molecule type" value="Genomic_DNA"/>
</dbReference>
<protein>
    <submittedName>
        <fullName evidence="7">(spotted green pufferfish) hypothetical protein</fullName>
    </submittedName>
    <submittedName>
        <fullName evidence="6">Chromosome 10 SCAF14175, whole genome shotgun sequence</fullName>
    </submittedName>
</protein>
<organism evidence="7">
    <name type="scientific">Tetraodon nigroviridis</name>
    <name type="common">Spotted green pufferfish</name>
    <name type="synonym">Chelonodon nigroviridis</name>
    <dbReference type="NCBI Taxonomy" id="99883"/>
    <lineage>
        <taxon>Eukaryota</taxon>
        <taxon>Metazoa</taxon>
        <taxon>Chordata</taxon>
        <taxon>Craniata</taxon>
        <taxon>Vertebrata</taxon>
        <taxon>Euteleostomi</taxon>
        <taxon>Actinopterygii</taxon>
        <taxon>Neopterygii</taxon>
        <taxon>Teleostei</taxon>
        <taxon>Neoteleostei</taxon>
        <taxon>Acanthomorphata</taxon>
        <taxon>Eupercaria</taxon>
        <taxon>Tetraodontiformes</taxon>
        <taxon>Tetradontoidea</taxon>
        <taxon>Tetraodontidae</taxon>
        <taxon>Tetraodon</taxon>
    </lineage>
</organism>
<evidence type="ECO:0000259" key="5">
    <source>
        <dbReference type="Pfam" id="PF04548"/>
    </source>
</evidence>
<dbReference type="GO" id="GO:0005525">
    <property type="term" value="F:GTP binding"/>
    <property type="evidence" value="ECO:0007669"/>
    <property type="project" value="UniProtKB-KW"/>
</dbReference>
<dbReference type="InterPro" id="IPR027417">
    <property type="entry name" value="P-loop_NTPase"/>
</dbReference>